<dbReference type="Proteomes" id="UP000197138">
    <property type="component" value="Unassembled WGS sequence"/>
</dbReference>
<comment type="caution">
    <text evidence="1">The sequence shown here is derived from an EMBL/GenBank/DDBJ whole genome shotgun (WGS) entry which is preliminary data.</text>
</comment>
<dbReference type="EMBL" id="MTKT01003224">
    <property type="protein sequence ID" value="OWM76178.1"/>
    <property type="molecule type" value="Genomic_DNA"/>
</dbReference>
<sequence length="71" mass="7528">MAANSSNSSSCTHKAISASLRVNQTSIPSPFGVFISKIVFLNSAFATLAQVGFPQSKSTVYIGNLHQLLQL</sequence>
<gene>
    <name evidence="1" type="ORF">CDL15_Pgr009824</name>
</gene>
<organism evidence="1 2">
    <name type="scientific">Punica granatum</name>
    <name type="common">Pomegranate</name>
    <dbReference type="NCBI Taxonomy" id="22663"/>
    <lineage>
        <taxon>Eukaryota</taxon>
        <taxon>Viridiplantae</taxon>
        <taxon>Streptophyta</taxon>
        <taxon>Embryophyta</taxon>
        <taxon>Tracheophyta</taxon>
        <taxon>Spermatophyta</taxon>
        <taxon>Magnoliopsida</taxon>
        <taxon>eudicotyledons</taxon>
        <taxon>Gunneridae</taxon>
        <taxon>Pentapetalae</taxon>
        <taxon>rosids</taxon>
        <taxon>malvids</taxon>
        <taxon>Myrtales</taxon>
        <taxon>Lythraceae</taxon>
        <taxon>Punica</taxon>
    </lineage>
</organism>
<name>A0A218WUI0_PUNGR</name>
<dbReference type="AlphaFoldDB" id="A0A218WUI0"/>
<proteinExistence type="predicted"/>
<evidence type="ECO:0000313" key="1">
    <source>
        <dbReference type="EMBL" id="OWM76178.1"/>
    </source>
</evidence>
<reference evidence="2" key="1">
    <citation type="journal article" date="2017" name="Plant J.">
        <title>The pomegranate (Punica granatum L.) genome and the genomics of punicalagin biosynthesis.</title>
        <authorList>
            <person name="Qin G."/>
            <person name="Xu C."/>
            <person name="Ming R."/>
            <person name="Tang H."/>
            <person name="Guyot R."/>
            <person name="Kramer E.M."/>
            <person name="Hu Y."/>
            <person name="Yi X."/>
            <person name="Qi Y."/>
            <person name="Xu X."/>
            <person name="Gao Z."/>
            <person name="Pan H."/>
            <person name="Jian J."/>
            <person name="Tian Y."/>
            <person name="Yue Z."/>
            <person name="Xu Y."/>
        </authorList>
    </citation>
    <scope>NUCLEOTIDE SEQUENCE [LARGE SCALE GENOMIC DNA]</scope>
    <source>
        <strain evidence="2">cv. Dabenzi</strain>
    </source>
</reference>
<protein>
    <submittedName>
        <fullName evidence="1">Uncharacterized protein</fullName>
    </submittedName>
</protein>
<evidence type="ECO:0000313" key="2">
    <source>
        <dbReference type="Proteomes" id="UP000197138"/>
    </source>
</evidence>
<accession>A0A218WUI0</accession>